<evidence type="ECO:0000313" key="2">
    <source>
        <dbReference type="Proteomes" id="UP000195152"/>
    </source>
</evidence>
<name>A0A242W924_BACTU</name>
<protein>
    <submittedName>
        <fullName evidence="1">Uncharacterized protein</fullName>
    </submittedName>
</protein>
<gene>
    <name evidence="1" type="ORF">BK699_15435</name>
</gene>
<sequence length="37" mass="4436">MKVHNKYNEDRYIICRVYGVTYYLIPHYLAVKAKCLG</sequence>
<evidence type="ECO:0000313" key="1">
    <source>
        <dbReference type="EMBL" id="OTW48561.1"/>
    </source>
</evidence>
<dbReference type="AlphaFoldDB" id="A0A242W924"/>
<organism evidence="1 2">
    <name type="scientific">Bacillus thuringiensis serovar mexicanensis</name>
    <dbReference type="NCBI Taxonomy" id="180868"/>
    <lineage>
        <taxon>Bacteria</taxon>
        <taxon>Bacillati</taxon>
        <taxon>Bacillota</taxon>
        <taxon>Bacilli</taxon>
        <taxon>Bacillales</taxon>
        <taxon>Bacillaceae</taxon>
        <taxon>Bacillus</taxon>
        <taxon>Bacillus cereus group</taxon>
    </lineage>
</organism>
<proteinExistence type="predicted"/>
<comment type="caution">
    <text evidence="1">The sequence shown here is derived from an EMBL/GenBank/DDBJ whole genome shotgun (WGS) entry which is preliminary data.</text>
</comment>
<accession>A0A242W924</accession>
<dbReference type="EMBL" id="NFCF01000073">
    <property type="protein sequence ID" value="OTW48561.1"/>
    <property type="molecule type" value="Genomic_DNA"/>
</dbReference>
<dbReference type="Proteomes" id="UP000195152">
    <property type="component" value="Unassembled WGS sequence"/>
</dbReference>
<reference evidence="1 2" key="1">
    <citation type="submission" date="2016-10" db="EMBL/GenBank/DDBJ databases">
        <title>Comparative genomics of Bacillus thuringiensis reveals a path to pathogens against multiple invertebrate hosts.</title>
        <authorList>
            <person name="Zheng J."/>
            <person name="Gao Q."/>
            <person name="Liu H."/>
            <person name="Peng D."/>
            <person name="Ruan L."/>
            <person name="Sun M."/>
        </authorList>
    </citation>
    <scope>NUCLEOTIDE SEQUENCE [LARGE SCALE GENOMIC DNA]</scope>
    <source>
        <strain evidence="1">BGSC 4AC1</strain>
    </source>
</reference>